<keyword evidence="9" id="KW-1185">Reference proteome</keyword>
<dbReference type="EMBL" id="CP003053">
    <property type="protein sequence ID" value="AFM19718.1"/>
    <property type="molecule type" value="Genomic_DNA"/>
</dbReference>
<feature type="transmembrane region" description="Helical" evidence="6">
    <location>
        <begin position="180"/>
        <end position="204"/>
    </location>
</feature>
<evidence type="ECO:0000256" key="3">
    <source>
        <dbReference type="ARBA" id="ARBA00022692"/>
    </source>
</evidence>
<evidence type="ECO:0000256" key="2">
    <source>
        <dbReference type="ARBA" id="ARBA00022475"/>
    </source>
</evidence>
<dbReference type="KEGG" id="mcb:Mycch_5031"/>
<dbReference type="eggNOG" id="COG1276">
    <property type="taxonomic scope" value="Bacteria"/>
</dbReference>
<dbReference type="InterPro" id="IPR008457">
    <property type="entry name" value="Cu-R_CopD_dom"/>
</dbReference>
<evidence type="ECO:0000256" key="1">
    <source>
        <dbReference type="ARBA" id="ARBA00004651"/>
    </source>
</evidence>
<sequence length="314" mass="31496" precursor="true">MGGPAQVVTTRRAVAGALLVTAAACLAAWALAYPVGALSAALVRAVADGAAVVTLGLVIVPALDGSRYRAELRRRATVPAVAASAVWVVSELVRVVFGTAEAAGVGAGRVAVRTVWEFVVYTAPGRAGLITVAAAAGVCAVVSLAPRSDSAGVAAAGLAGIGIVSHPLTGHLSDSGVGGIAIAVHMLAAALWCGVLAALVLTVDHRGQWARVLPRFSALSLLCVAALLAGGVVAGLVIMDSPAQLYSNGWGRVLSAKIALTVALTVLAWRNRTLWLPAAQGHRATAEVSRSRAYTELALMATALALAASLAVTS</sequence>
<keyword evidence="4 6" id="KW-1133">Transmembrane helix</keyword>
<proteinExistence type="predicted"/>
<keyword evidence="2" id="KW-1003">Cell membrane</keyword>
<feature type="transmembrane region" description="Helical" evidence="6">
    <location>
        <begin position="42"/>
        <end position="64"/>
    </location>
</feature>
<evidence type="ECO:0000256" key="4">
    <source>
        <dbReference type="ARBA" id="ARBA00022989"/>
    </source>
</evidence>
<keyword evidence="5 6" id="KW-0472">Membrane</keyword>
<feature type="transmembrane region" description="Helical" evidence="6">
    <location>
        <begin position="216"/>
        <end position="238"/>
    </location>
</feature>
<comment type="subcellular location">
    <subcellularLocation>
        <location evidence="1">Cell membrane</location>
        <topology evidence="1">Multi-pass membrane protein</topology>
    </subcellularLocation>
</comment>
<feature type="transmembrane region" description="Helical" evidence="6">
    <location>
        <begin position="76"/>
        <end position="98"/>
    </location>
</feature>
<keyword evidence="3 6" id="KW-0812">Transmembrane</keyword>
<accession>I4BR11</accession>
<evidence type="ECO:0000313" key="8">
    <source>
        <dbReference type="EMBL" id="AFM19718.1"/>
    </source>
</evidence>
<organism evidence="8 9">
    <name type="scientific">Mycolicibacterium chubuense (strain NBB4)</name>
    <name type="common">Mycobacterium chubuense</name>
    <dbReference type="NCBI Taxonomy" id="710421"/>
    <lineage>
        <taxon>Bacteria</taxon>
        <taxon>Bacillati</taxon>
        <taxon>Actinomycetota</taxon>
        <taxon>Actinomycetes</taxon>
        <taxon>Mycobacteriales</taxon>
        <taxon>Mycobacteriaceae</taxon>
        <taxon>Mycolicibacterium</taxon>
    </lineage>
</organism>
<dbReference type="HOGENOM" id="CLU_067807_1_0_11"/>
<protein>
    <submittedName>
        <fullName evidence="8">Putative copper export protein</fullName>
    </submittedName>
</protein>
<evidence type="ECO:0000256" key="6">
    <source>
        <dbReference type="SAM" id="Phobius"/>
    </source>
</evidence>
<feature type="domain" description="Copper resistance protein D" evidence="7">
    <location>
        <begin position="210"/>
        <end position="310"/>
    </location>
</feature>
<dbReference type="Pfam" id="PF05425">
    <property type="entry name" value="CopD"/>
    <property type="match status" value="1"/>
</dbReference>
<dbReference type="GO" id="GO:0006825">
    <property type="term" value="P:copper ion transport"/>
    <property type="evidence" value="ECO:0007669"/>
    <property type="project" value="InterPro"/>
</dbReference>
<dbReference type="PANTHER" id="PTHR34820">
    <property type="entry name" value="INNER MEMBRANE PROTEIN YEBZ"/>
    <property type="match status" value="1"/>
</dbReference>
<evidence type="ECO:0000259" key="7">
    <source>
        <dbReference type="Pfam" id="PF05425"/>
    </source>
</evidence>
<dbReference type="STRING" id="710421.Mycch_5031"/>
<evidence type="ECO:0000313" key="9">
    <source>
        <dbReference type="Proteomes" id="UP000006057"/>
    </source>
</evidence>
<gene>
    <name evidence="8" type="ordered locus">Mycch_5031</name>
</gene>
<feature type="transmembrane region" description="Helical" evidence="6">
    <location>
        <begin position="118"/>
        <end position="144"/>
    </location>
</feature>
<dbReference type="InterPro" id="IPR032694">
    <property type="entry name" value="CopC/D"/>
</dbReference>
<feature type="transmembrane region" description="Helical" evidence="6">
    <location>
        <begin position="250"/>
        <end position="269"/>
    </location>
</feature>
<dbReference type="GO" id="GO:0005886">
    <property type="term" value="C:plasma membrane"/>
    <property type="evidence" value="ECO:0007669"/>
    <property type="project" value="UniProtKB-SubCell"/>
</dbReference>
<reference evidence="8 9" key="1">
    <citation type="submission" date="2012-06" db="EMBL/GenBank/DDBJ databases">
        <title>Complete sequence of chromosome of Mycobacterium chubuense NBB4.</title>
        <authorList>
            <consortium name="US DOE Joint Genome Institute"/>
            <person name="Lucas S."/>
            <person name="Han J."/>
            <person name="Lapidus A."/>
            <person name="Cheng J.-F."/>
            <person name="Goodwin L."/>
            <person name="Pitluck S."/>
            <person name="Peters L."/>
            <person name="Mikhailova N."/>
            <person name="Teshima H."/>
            <person name="Detter J.C."/>
            <person name="Han C."/>
            <person name="Tapia R."/>
            <person name="Land M."/>
            <person name="Hauser L."/>
            <person name="Kyrpides N."/>
            <person name="Ivanova N."/>
            <person name="Pagani I."/>
            <person name="Mattes T."/>
            <person name="Holmes A."/>
            <person name="Rutledge P."/>
            <person name="Paulsen I."/>
            <person name="Coleman N."/>
            <person name="Woyke T."/>
        </authorList>
    </citation>
    <scope>NUCLEOTIDE SEQUENCE [LARGE SCALE GENOMIC DNA]</scope>
    <source>
        <strain evidence="8 9">NBB4</strain>
    </source>
</reference>
<dbReference type="AlphaFoldDB" id="I4BR11"/>
<evidence type="ECO:0000256" key="5">
    <source>
        <dbReference type="ARBA" id="ARBA00023136"/>
    </source>
</evidence>
<dbReference type="PATRIC" id="fig|710421.3.peg.5014"/>
<name>I4BR11_MYCCN</name>
<feature type="transmembrane region" description="Helical" evidence="6">
    <location>
        <begin position="293"/>
        <end position="312"/>
    </location>
</feature>
<dbReference type="PANTHER" id="PTHR34820:SF4">
    <property type="entry name" value="INNER MEMBRANE PROTEIN YEBZ"/>
    <property type="match status" value="1"/>
</dbReference>
<feature type="transmembrane region" description="Helical" evidence="6">
    <location>
        <begin position="151"/>
        <end position="168"/>
    </location>
</feature>
<dbReference type="Proteomes" id="UP000006057">
    <property type="component" value="Chromosome"/>
</dbReference>